<reference evidence="1 2" key="1">
    <citation type="submission" date="2017-01" db="EMBL/GenBank/DDBJ databases">
        <title>Genome sequence of Rhodoferax antarcticus ANT.BR, a psychrophilic purple nonsulfur bacterium from an Antarctic microbial mat.</title>
        <authorList>
            <person name="Baker J."/>
            <person name="Riester C."/>
            <person name="Skinner B."/>
            <person name="Newell A."/>
            <person name="Swingley W."/>
            <person name="Madigan M."/>
            <person name="Jung D."/>
            <person name="Asao M."/>
            <person name="Chen M."/>
            <person name="Loughlin P."/>
            <person name="Pan H."/>
            <person name="Lin S."/>
            <person name="Li N."/>
            <person name="Shaw J."/>
            <person name="Prado M."/>
            <person name="Sherman C."/>
            <person name="Li X."/>
            <person name="Tang J."/>
            <person name="Blankenship R."/>
            <person name="Zhao T."/>
            <person name="Touchman J."/>
            <person name="Sattley M."/>
        </authorList>
    </citation>
    <scope>NUCLEOTIDE SEQUENCE [LARGE SCALE GENOMIC DNA]</scope>
    <source>
        <strain evidence="1 2">ANT.BR</strain>
    </source>
</reference>
<comment type="caution">
    <text evidence="1">The sequence shown here is derived from an EMBL/GenBank/DDBJ whole genome shotgun (WGS) entry which is preliminary data.</text>
</comment>
<protein>
    <submittedName>
        <fullName evidence="1">Uncharacterized protein</fullName>
    </submittedName>
</protein>
<accession>A0A1Q8Y8X1</accession>
<evidence type="ECO:0000313" key="1">
    <source>
        <dbReference type="EMBL" id="OLP04443.1"/>
    </source>
</evidence>
<organism evidence="1 2">
    <name type="scientific">Rhodoferax antarcticus ANT.BR</name>
    <dbReference type="NCBI Taxonomy" id="1111071"/>
    <lineage>
        <taxon>Bacteria</taxon>
        <taxon>Pseudomonadati</taxon>
        <taxon>Pseudomonadota</taxon>
        <taxon>Betaproteobacteria</taxon>
        <taxon>Burkholderiales</taxon>
        <taxon>Comamonadaceae</taxon>
        <taxon>Rhodoferax</taxon>
    </lineage>
</organism>
<dbReference type="AlphaFoldDB" id="A0A1Q8Y8X1"/>
<sequence length="72" mass="8286">MASNFQQNALTQFNGLNIDACLFETESELATHLEEKLERIFELNKATWPGIDNPMEIQNAWKYRRACKGAKP</sequence>
<name>A0A1Q8Y8X1_9BURK</name>
<proteinExistence type="predicted"/>
<dbReference type="Proteomes" id="UP000185911">
    <property type="component" value="Unassembled WGS sequence"/>
</dbReference>
<dbReference type="EMBL" id="MSYM01000020">
    <property type="protein sequence ID" value="OLP04443.1"/>
    <property type="molecule type" value="Genomic_DNA"/>
</dbReference>
<evidence type="ECO:0000313" key="2">
    <source>
        <dbReference type="Proteomes" id="UP000185911"/>
    </source>
</evidence>
<gene>
    <name evidence="1" type="ORF">BLL52_4091</name>
</gene>
<keyword evidence="2" id="KW-1185">Reference proteome</keyword>